<keyword evidence="2" id="KW-1185">Reference proteome</keyword>
<dbReference type="GeneID" id="29068279"/>
<dbReference type="Proteomes" id="UP000203821">
    <property type="component" value="Genome"/>
</dbReference>
<proteinExistence type="predicted"/>
<name>A0A192YA03_9CAUD</name>
<organism evidence="1 2">
    <name type="scientific">Morganella phage vB_MmoP_MP2</name>
    <dbReference type="NCBI Taxonomy" id="1852627"/>
    <lineage>
        <taxon>Viruses</taxon>
        <taxon>Duplodnaviria</taxon>
        <taxon>Heunggongvirae</taxon>
        <taxon>Uroviricota</taxon>
        <taxon>Caudoviricetes</taxon>
        <taxon>Autographivirales</taxon>
        <taxon>Autotranscriptaviridae</taxon>
        <taxon>Studiervirinae</taxon>
        <taxon>Minipunavirus</taxon>
        <taxon>Minipunavirus MP2</taxon>
    </lineage>
</organism>
<gene>
    <name evidence="1" type="ORF">MP2_gp28</name>
</gene>
<reference evidence="1 2" key="1">
    <citation type="submission" date="2016-04" db="EMBL/GenBank/DDBJ databases">
        <title>Comparative genomics of Morganella phages MP1 and MP2 define new clades among the T4 and T7-like Viruses.</title>
        <authorList>
            <person name="Pinto G."/>
            <person name="Oliveira A."/>
            <person name="Malgorzata L."/>
            <person name="Kropinski A."/>
            <person name="Azeredo J."/>
        </authorList>
    </citation>
    <scope>NUCLEOTIDE SEQUENCE [LARGE SCALE GENOMIC DNA]</scope>
</reference>
<evidence type="ECO:0000313" key="2">
    <source>
        <dbReference type="Proteomes" id="UP000203821"/>
    </source>
</evidence>
<dbReference type="EMBL" id="KX078568">
    <property type="protein sequence ID" value="ANM46363.1"/>
    <property type="molecule type" value="Genomic_DNA"/>
</dbReference>
<dbReference type="OrthoDB" id="38896at10239"/>
<evidence type="ECO:0000313" key="1">
    <source>
        <dbReference type="EMBL" id="ANM46363.1"/>
    </source>
</evidence>
<dbReference type="RefSeq" id="YP_009291555.1">
    <property type="nucleotide sequence ID" value="NC_031115.1"/>
</dbReference>
<protein>
    <submittedName>
        <fullName evidence="1">Uncharacterized protein</fullName>
    </submittedName>
</protein>
<accession>A0A192YA03</accession>
<sequence>MSHYDSFFPSVDEVLEAAEKRIEERQKQCKHQWMMHEVTIDGKPLSVACMHCNKIHRIEKEPEVTFEPKVEDVSCQHSYKFAYRNHVLKTITVKCKYCGDVKELPEEV</sequence>
<dbReference type="KEGG" id="vg:29068279"/>